<protein>
    <submittedName>
        <fullName evidence="1">Uncharacterized protein</fullName>
    </submittedName>
</protein>
<organism evidence="1 2">
    <name type="scientific">Plakobranchus ocellatus</name>
    <dbReference type="NCBI Taxonomy" id="259542"/>
    <lineage>
        <taxon>Eukaryota</taxon>
        <taxon>Metazoa</taxon>
        <taxon>Spiralia</taxon>
        <taxon>Lophotrochozoa</taxon>
        <taxon>Mollusca</taxon>
        <taxon>Gastropoda</taxon>
        <taxon>Heterobranchia</taxon>
        <taxon>Euthyneura</taxon>
        <taxon>Panpulmonata</taxon>
        <taxon>Sacoglossa</taxon>
        <taxon>Placobranchoidea</taxon>
        <taxon>Plakobranchidae</taxon>
        <taxon>Plakobranchus</taxon>
    </lineage>
</organism>
<accession>A0AAV4CI57</accession>
<name>A0AAV4CI57_9GAST</name>
<reference evidence="1 2" key="1">
    <citation type="journal article" date="2021" name="Elife">
        <title>Chloroplast acquisition without the gene transfer in kleptoplastic sea slugs, Plakobranchus ocellatus.</title>
        <authorList>
            <person name="Maeda T."/>
            <person name="Takahashi S."/>
            <person name="Yoshida T."/>
            <person name="Shimamura S."/>
            <person name="Takaki Y."/>
            <person name="Nagai Y."/>
            <person name="Toyoda A."/>
            <person name="Suzuki Y."/>
            <person name="Arimoto A."/>
            <person name="Ishii H."/>
            <person name="Satoh N."/>
            <person name="Nishiyama T."/>
            <person name="Hasebe M."/>
            <person name="Maruyama T."/>
            <person name="Minagawa J."/>
            <person name="Obokata J."/>
            <person name="Shigenobu S."/>
        </authorList>
    </citation>
    <scope>NUCLEOTIDE SEQUENCE [LARGE SCALE GENOMIC DNA]</scope>
</reference>
<dbReference type="AlphaFoldDB" id="A0AAV4CI57"/>
<sequence length="110" mass="11954">MKIHAAEVRKMYLNILPFSLKPVKTNQNLLFETSYVAVSYKSLPGSSAVYGAVTYNNLPGSSAVHEAVPFNSLPGSSSLHGAVTCNSLPRSSAVLRHHSRLCFFHVKGLH</sequence>
<gene>
    <name evidence="1" type="ORF">PoB_005903500</name>
</gene>
<dbReference type="EMBL" id="BLXT01006630">
    <property type="protein sequence ID" value="GFO32530.1"/>
    <property type="molecule type" value="Genomic_DNA"/>
</dbReference>
<proteinExistence type="predicted"/>
<keyword evidence="2" id="KW-1185">Reference proteome</keyword>
<comment type="caution">
    <text evidence="1">The sequence shown here is derived from an EMBL/GenBank/DDBJ whole genome shotgun (WGS) entry which is preliminary data.</text>
</comment>
<evidence type="ECO:0000313" key="2">
    <source>
        <dbReference type="Proteomes" id="UP000735302"/>
    </source>
</evidence>
<evidence type="ECO:0000313" key="1">
    <source>
        <dbReference type="EMBL" id="GFO32530.1"/>
    </source>
</evidence>
<dbReference type="Proteomes" id="UP000735302">
    <property type="component" value="Unassembled WGS sequence"/>
</dbReference>